<gene>
    <name evidence="3" type="ORF">GGQ88_000062</name>
</gene>
<evidence type="ECO:0000313" key="4">
    <source>
        <dbReference type="Proteomes" id="UP000562395"/>
    </source>
</evidence>
<dbReference type="EMBL" id="JACICY010000001">
    <property type="protein sequence ID" value="MBB3858822.1"/>
    <property type="molecule type" value="Genomic_DNA"/>
</dbReference>
<dbReference type="InterPro" id="IPR036709">
    <property type="entry name" value="Autotransporte_beta_dom_sf"/>
</dbReference>
<feature type="chain" id="PRO_5030660119" description="Autotransporter domain-containing protein" evidence="2">
    <location>
        <begin position="22"/>
        <end position="1069"/>
    </location>
</feature>
<sequence length="1069" mass="106572">MRRYLLATTALAAVAASPVGAETISTKKTAPVQTSTIKAGAPDAISITAEGSVEIIGGNAVTMDSNNAVTNAGKIVVSNGANANGGAGIVANAGTSGDIANAGTITVDEPYAATDADKDGDLDGPFAVGSGRYGIRTLGDHTGKITNTGTITVEGNDSAGIALGGKLTGAFTHDGKTSVVGDRAVGVDARQIDGNVRLAGTVTAQGKDAIGARFGGDVNGAMVVQGVVSATGYRYPTAPTDATKLDADDLLQGGPTLLIEGNVTGGVVLAVSPKDTDPAKPDEDADGIEDSKEGSAKVVSYGSSAAMVVGATDRAITLGPVAGTASGYGLQIEGSIEGLGVYANVDANGLVLGGRGGTVTVANGIGISGNVSAASNGANATALRIAGGASTPELRNSGTISATGASAAGKLAQAVVVETGASLGTIRNSGSIKAVAGESGAAAAIVDRSGGLKLVENSGTISATGAKADSGRNIAVDLSANTTGATIRQTAVASGVTAPTIVGDVLLGSGNDTVDLADGTLAGAIRFGAGNNAFTVSGDAVQTGNVTFGGGSDAMSLAGTSQFAGVADFGGGADALTLSGTSIFAGSLVNASGLNVTLNGGTLNVAKPAAINSLAVGTGSVLVVTLDKAAGLGTSYTVAGTASFAKDSKLALRLADVATAVGRYTVLSAGTLQGASNLSADTTLVPFMFKASIASDSGPNAIAVDVSRRTVTELGLNGSEGRAYDAVFAALSKDQAIEGVFLGITNGDAFRDAVARMLPDHAGGAFEGVSTGIRSLTRQMLDPRGSLVYTGNVSMYANAAFWGGDKKRGDTAAFSLNGYSWSLMGEYQTGIGAFSVSAAWLWNEHTRSRASTVRSDSYELAGGWRGKVGPISAFGRASIGTSKFSSKRTFAGGTTASPIDKTIRGKWNGSFVSLAAGISGEGGGSVFFFRPAVSIDYVRLKENAYSEKDGGAALDLIVDGRKSDETGVNAGLTLGVDFYGNRKNDDNWLRLETEGGRREIVSGGLGDTTARFKDGTPFTLSGEGSTDGWFGRVRMFGGTTGFTLGGELGAEQRHKDVALTLRGSMRIGF</sequence>
<keyword evidence="4" id="KW-1185">Reference proteome</keyword>
<evidence type="ECO:0008006" key="5">
    <source>
        <dbReference type="Google" id="ProtNLM"/>
    </source>
</evidence>
<dbReference type="Gene3D" id="2.40.128.130">
    <property type="entry name" value="Autotransporter beta-domain"/>
    <property type="match status" value="1"/>
</dbReference>
<name>A0A7W5ZST7_9SPHN</name>
<evidence type="ECO:0000313" key="3">
    <source>
        <dbReference type="EMBL" id="MBB3858822.1"/>
    </source>
</evidence>
<feature type="signal peptide" evidence="2">
    <location>
        <begin position="1"/>
        <end position="21"/>
    </location>
</feature>
<dbReference type="Proteomes" id="UP000562395">
    <property type="component" value="Unassembled WGS sequence"/>
</dbReference>
<dbReference type="RefSeq" id="WP_183611036.1">
    <property type="nucleotide sequence ID" value="NZ_JACICY010000001.1"/>
</dbReference>
<organism evidence="3 4">
    <name type="scientific">Novosphingobium hassiacum</name>
    <dbReference type="NCBI Taxonomy" id="173676"/>
    <lineage>
        <taxon>Bacteria</taxon>
        <taxon>Pseudomonadati</taxon>
        <taxon>Pseudomonadota</taxon>
        <taxon>Alphaproteobacteria</taxon>
        <taxon>Sphingomonadales</taxon>
        <taxon>Sphingomonadaceae</taxon>
        <taxon>Novosphingobium</taxon>
    </lineage>
</organism>
<proteinExistence type="predicted"/>
<feature type="region of interest" description="Disordered" evidence="1">
    <location>
        <begin position="272"/>
        <end position="294"/>
    </location>
</feature>
<dbReference type="SUPFAM" id="SSF103515">
    <property type="entry name" value="Autotransporter"/>
    <property type="match status" value="1"/>
</dbReference>
<protein>
    <recommendedName>
        <fullName evidence="5">Autotransporter domain-containing protein</fullName>
    </recommendedName>
</protein>
<reference evidence="3 4" key="1">
    <citation type="submission" date="2020-08" db="EMBL/GenBank/DDBJ databases">
        <title>Genomic Encyclopedia of Type Strains, Phase IV (KMG-IV): sequencing the most valuable type-strain genomes for metagenomic binning, comparative biology and taxonomic classification.</title>
        <authorList>
            <person name="Goeker M."/>
        </authorList>
    </citation>
    <scope>NUCLEOTIDE SEQUENCE [LARGE SCALE GENOMIC DNA]</scope>
    <source>
        <strain evidence="3 4">DSM 14552</strain>
    </source>
</reference>
<dbReference type="AlphaFoldDB" id="A0A7W5ZST7"/>
<accession>A0A7W5ZST7</accession>
<keyword evidence="2" id="KW-0732">Signal</keyword>
<comment type="caution">
    <text evidence="3">The sequence shown here is derived from an EMBL/GenBank/DDBJ whole genome shotgun (WGS) entry which is preliminary data.</text>
</comment>
<evidence type="ECO:0000256" key="2">
    <source>
        <dbReference type="SAM" id="SignalP"/>
    </source>
</evidence>
<evidence type="ECO:0000256" key="1">
    <source>
        <dbReference type="SAM" id="MobiDB-lite"/>
    </source>
</evidence>